<gene>
    <name evidence="2" type="ordered locus">LEPBI_I0165</name>
</gene>
<evidence type="ECO:0000313" key="3">
    <source>
        <dbReference type="Proteomes" id="UP000001847"/>
    </source>
</evidence>
<dbReference type="HOGENOM" id="CLU_2554113_0_0_12"/>
<sequence>MFPRKNMMIRWFFIGLATFLFLGSNFYYRVLGTEWLYGPPKWVVPADDLMPPLVLVVFFFVLLVSQFVKAVNQEFVNRYKSL</sequence>
<reference evidence="2 3" key="1">
    <citation type="journal article" date="2008" name="PLoS ONE">
        <title>Genome sequence of the saprophyte Leptospira biflexa provides insights into the evolution of Leptospira and the pathogenesis of leptospirosis.</title>
        <authorList>
            <person name="Picardeau M."/>
            <person name="Bulach D.M."/>
            <person name="Bouchier C."/>
            <person name="Zuerner R.L."/>
            <person name="Zidane N."/>
            <person name="Wilson P.J."/>
            <person name="Creno S."/>
            <person name="Kuczek E.S."/>
            <person name="Bommezzadri S."/>
            <person name="Davis J.C."/>
            <person name="McGrath A."/>
            <person name="Johnson M.J."/>
            <person name="Boursaux-Eude C."/>
            <person name="Seemann T."/>
            <person name="Rouy Z."/>
            <person name="Coppel R.L."/>
            <person name="Rood J.I."/>
            <person name="Lajus A."/>
            <person name="Davies J.K."/>
            <person name="Medigue C."/>
            <person name="Adler B."/>
        </authorList>
    </citation>
    <scope>NUCLEOTIDE SEQUENCE [LARGE SCALE GENOMIC DNA]</scope>
    <source>
        <strain evidence="3">Patoc 1 / ATCC 23582 / Paris</strain>
    </source>
</reference>
<organism evidence="2 3">
    <name type="scientific">Leptospira biflexa serovar Patoc (strain Patoc 1 / ATCC 23582 / Paris)</name>
    <dbReference type="NCBI Taxonomy" id="456481"/>
    <lineage>
        <taxon>Bacteria</taxon>
        <taxon>Pseudomonadati</taxon>
        <taxon>Spirochaetota</taxon>
        <taxon>Spirochaetia</taxon>
        <taxon>Leptospirales</taxon>
        <taxon>Leptospiraceae</taxon>
        <taxon>Leptospira</taxon>
    </lineage>
</organism>
<keyword evidence="1" id="KW-0812">Transmembrane</keyword>
<feature type="transmembrane region" description="Helical" evidence="1">
    <location>
        <begin position="50"/>
        <end position="71"/>
    </location>
</feature>
<keyword evidence="1" id="KW-1133">Transmembrane helix</keyword>
<dbReference type="Proteomes" id="UP000001847">
    <property type="component" value="Chromosome I"/>
</dbReference>
<accession>B0SJY8</accession>
<keyword evidence="3" id="KW-1185">Reference proteome</keyword>
<evidence type="ECO:0000313" key="2">
    <source>
        <dbReference type="EMBL" id="ABZ96310.1"/>
    </source>
</evidence>
<dbReference type="EMBL" id="CP000786">
    <property type="protein sequence ID" value="ABZ96310.1"/>
    <property type="molecule type" value="Genomic_DNA"/>
</dbReference>
<proteinExistence type="predicted"/>
<name>B0SJY8_LEPBP</name>
<protein>
    <submittedName>
        <fullName evidence="2">Uncharacterized protein</fullName>
    </submittedName>
</protein>
<dbReference type="AlphaFoldDB" id="B0SJY8"/>
<evidence type="ECO:0000256" key="1">
    <source>
        <dbReference type="SAM" id="Phobius"/>
    </source>
</evidence>
<dbReference type="KEGG" id="lbi:LEPBI_I0165"/>
<keyword evidence="1" id="KW-0472">Membrane</keyword>